<accession>A0A2J8IQ13</accession>
<name>A0A2J8IQ13_PANTR</name>
<dbReference type="Proteomes" id="UP000236370">
    <property type="component" value="Unassembled WGS sequence"/>
</dbReference>
<protein>
    <submittedName>
        <fullName evidence="1">CCDC138 isoform 7</fullName>
    </submittedName>
</protein>
<organism evidence="1 2">
    <name type="scientific">Pan troglodytes</name>
    <name type="common">Chimpanzee</name>
    <dbReference type="NCBI Taxonomy" id="9598"/>
    <lineage>
        <taxon>Eukaryota</taxon>
        <taxon>Metazoa</taxon>
        <taxon>Chordata</taxon>
        <taxon>Craniata</taxon>
        <taxon>Vertebrata</taxon>
        <taxon>Euteleostomi</taxon>
        <taxon>Mammalia</taxon>
        <taxon>Eutheria</taxon>
        <taxon>Euarchontoglires</taxon>
        <taxon>Primates</taxon>
        <taxon>Haplorrhini</taxon>
        <taxon>Catarrhini</taxon>
        <taxon>Hominidae</taxon>
        <taxon>Pan</taxon>
    </lineage>
</organism>
<comment type="caution">
    <text evidence="1">The sequence shown here is derived from an EMBL/GenBank/DDBJ whole genome shotgun (WGS) entry which is preliminary data.</text>
</comment>
<evidence type="ECO:0000313" key="2">
    <source>
        <dbReference type="Proteomes" id="UP000236370"/>
    </source>
</evidence>
<gene>
    <name evidence="1" type="ORF">CK820_G0054301</name>
</gene>
<reference evidence="1 2" key="1">
    <citation type="submission" date="2017-12" db="EMBL/GenBank/DDBJ databases">
        <title>High-resolution comparative analysis of great ape genomes.</title>
        <authorList>
            <person name="Pollen A."/>
            <person name="Hastie A."/>
            <person name="Hormozdiari F."/>
            <person name="Dougherty M."/>
            <person name="Liu R."/>
            <person name="Chaisson M."/>
            <person name="Hoppe E."/>
            <person name="Hill C."/>
            <person name="Pang A."/>
            <person name="Hillier L."/>
            <person name="Baker C."/>
            <person name="Armstrong J."/>
            <person name="Shendure J."/>
            <person name="Paten B."/>
            <person name="Wilson R."/>
            <person name="Chao H."/>
            <person name="Schneider V."/>
            <person name="Ventura M."/>
            <person name="Kronenberg Z."/>
            <person name="Murali S."/>
            <person name="Gordon D."/>
            <person name="Cantsilieris S."/>
            <person name="Munson K."/>
            <person name="Nelson B."/>
            <person name="Raja A."/>
            <person name="Underwood J."/>
            <person name="Diekhans M."/>
            <person name="Fiddes I."/>
            <person name="Haussler D."/>
            <person name="Eichler E."/>
        </authorList>
    </citation>
    <scope>NUCLEOTIDE SEQUENCE [LARGE SCALE GENOMIC DNA]</scope>
    <source>
        <strain evidence="1">Yerkes chimp pedigree #C0471</strain>
    </source>
</reference>
<dbReference type="EMBL" id="NBAG03000652">
    <property type="protein sequence ID" value="PNI12583.1"/>
    <property type="molecule type" value="Genomic_DNA"/>
</dbReference>
<evidence type="ECO:0000313" key="1">
    <source>
        <dbReference type="EMBL" id="PNI12583.1"/>
    </source>
</evidence>
<feature type="non-terminal residue" evidence="1">
    <location>
        <position position="1"/>
    </location>
</feature>
<dbReference type="AlphaFoldDB" id="A0A2J8IQ13"/>
<sequence length="39" mass="4283">SNVIDSLLQMTVESSHPPCPSDVHTSLHFLLRPPLSLTI</sequence>
<proteinExistence type="predicted"/>